<evidence type="ECO:0000256" key="2">
    <source>
        <dbReference type="ARBA" id="ARBA00022771"/>
    </source>
</evidence>
<accession>A0A0B2QCZ6</accession>
<keyword evidence="3" id="KW-0862">Zinc</keyword>
<feature type="domain" description="RING-type" evidence="5">
    <location>
        <begin position="76"/>
        <end position="120"/>
    </location>
</feature>
<sequence length="152" mass="17565">MSPLIRFALAINLISSSHTFRMFMKCLALPHTLLKWTLHSIFHHLWYPLSCTLFREKLSSCHDHVPTYVSREDEDCAVCLCKMGETEERIITLRCGHVFHRDCLNTWVGFNNATTCPLCRDSSGKRESGKLFRAEILLLDSCSIKRFSLENN</sequence>
<gene>
    <name evidence="6" type="ORF">glysoja_048509</name>
</gene>
<dbReference type="InterPro" id="IPR013083">
    <property type="entry name" value="Znf_RING/FYVE/PHD"/>
</dbReference>
<dbReference type="PANTHER" id="PTHR45969">
    <property type="entry name" value="RING ZINC FINGER PROTEIN-RELATED"/>
    <property type="match status" value="1"/>
</dbReference>
<protein>
    <submittedName>
        <fullName evidence="6">RING-H2 finger protein ATL5</fullName>
    </submittedName>
</protein>
<keyword evidence="2 4" id="KW-0863">Zinc-finger</keyword>
<evidence type="ECO:0000256" key="1">
    <source>
        <dbReference type="ARBA" id="ARBA00022723"/>
    </source>
</evidence>
<dbReference type="GO" id="GO:0008270">
    <property type="term" value="F:zinc ion binding"/>
    <property type="evidence" value="ECO:0007669"/>
    <property type="project" value="UniProtKB-KW"/>
</dbReference>
<dbReference type="SMART" id="SM00744">
    <property type="entry name" value="RINGv"/>
    <property type="match status" value="1"/>
</dbReference>
<evidence type="ECO:0000256" key="3">
    <source>
        <dbReference type="ARBA" id="ARBA00022833"/>
    </source>
</evidence>
<dbReference type="GO" id="GO:0016567">
    <property type="term" value="P:protein ubiquitination"/>
    <property type="evidence" value="ECO:0007669"/>
    <property type="project" value="TreeGrafter"/>
</dbReference>
<dbReference type="SMART" id="SM00184">
    <property type="entry name" value="RING"/>
    <property type="match status" value="1"/>
</dbReference>
<evidence type="ECO:0000313" key="6">
    <source>
        <dbReference type="EMBL" id="KHN17844.1"/>
    </source>
</evidence>
<dbReference type="AlphaFoldDB" id="A0A0B2QCZ6"/>
<proteinExistence type="predicted"/>
<dbReference type="Proteomes" id="UP000053555">
    <property type="component" value="Unassembled WGS sequence"/>
</dbReference>
<dbReference type="Gene3D" id="3.30.40.10">
    <property type="entry name" value="Zinc/RING finger domain, C3HC4 (zinc finger)"/>
    <property type="match status" value="1"/>
</dbReference>
<dbReference type="InterPro" id="IPR011016">
    <property type="entry name" value="Znf_RING-CH"/>
</dbReference>
<dbReference type="GO" id="GO:0061630">
    <property type="term" value="F:ubiquitin protein ligase activity"/>
    <property type="evidence" value="ECO:0007669"/>
    <property type="project" value="TreeGrafter"/>
</dbReference>
<dbReference type="InterPro" id="IPR001841">
    <property type="entry name" value="Znf_RING"/>
</dbReference>
<evidence type="ECO:0000256" key="4">
    <source>
        <dbReference type="PROSITE-ProRule" id="PRU00175"/>
    </source>
</evidence>
<name>A0A0B2QCZ6_GLYSO</name>
<reference evidence="6" key="1">
    <citation type="submission" date="2014-07" db="EMBL/GenBank/DDBJ databases">
        <title>Identification of a novel salt tolerance gene in wild soybean by whole-genome sequencing.</title>
        <authorList>
            <person name="Lam H.-M."/>
            <person name="Qi X."/>
            <person name="Li M.-W."/>
            <person name="Liu X."/>
            <person name="Xie M."/>
            <person name="Ni M."/>
            <person name="Xu X."/>
        </authorList>
    </citation>
    <scope>NUCLEOTIDE SEQUENCE [LARGE SCALE GENOMIC DNA]</scope>
    <source>
        <tissue evidence="6">Root</tissue>
    </source>
</reference>
<dbReference type="EMBL" id="KN660145">
    <property type="protein sequence ID" value="KHN17844.1"/>
    <property type="molecule type" value="Genomic_DNA"/>
</dbReference>
<dbReference type="SMR" id="A0A0B2QCZ6"/>
<keyword evidence="1" id="KW-0479">Metal-binding</keyword>
<dbReference type="PANTHER" id="PTHR45969:SF55">
    <property type="entry name" value="OS07G0686300 PROTEIN"/>
    <property type="match status" value="1"/>
</dbReference>
<dbReference type="Pfam" id="PF13639">
    <property type="entry name" value="zf-RING_2"/>
    <property type="match status" value="1"/>
</dbReference>
<dbReference type="PROSITE" id="PS50089">
    <property type="entry name" value="ZF_RING_2"/>
    <property type="match status" value="1"/>
</dbReference>
<evidence type="ECO:0000259" key="5">
    <source>
        <dbReference type="PROSITE" id="PS50089"/>
    </source>
</evidence>
<organism evidence="6">
    <name type="scientific">Glycine soja</name>
    <name type="common">Wild soybean</name>
    <dbReference type="NCBI Taxonomy" id="3848"/>
    <lineage>
        <taxon>Eukaryota</taxon>
        <taxon>Viridiplantae</taxon>
        <taxon>Streptophyta</taxon>
        <taxon>Embryophyta</taxon>
        <taxon>Tracheophyta</taxon>
        <taxon>Spermatophyta</taxon>
        <taxon>Magnoliopsida</taxon>
        <taxon>eudicotyledons</taxon>
        <taxon>Gunneridae</taxon>
        <taxon>Pentapetalae</taxon>
        <taxon>rosids</taxon>
        <taxon>fabids</taxon>
        <taxon>Fabales</taxon>
        <taxon>Fabaceae</taxon>
        <taxon>Papilionoideae</taxon>
        <taxon>50 kb inversion clade</taxon>
        <taxon>NPAAA clade</taxon>
        <taxon>indigoferoid/millettioid clade</taxon>
        <taxon>Phaseoleae</taxon>
        <taxon>Glycine</taxon>
        <taxon>Glycine subgen. Soja</taxon>
    </lineage>
</organism>
<dbReference type="SUPFAM" id="SSF57850">
    <property type="entry name" value="RING/U-box"/>
    <property type="match status" value="1"/>
</dbReference>